<reference evidence="1 2" key="1">
    <citation type="submission" date="2019-08" db="EMBL/GenBank/DDBJ databases">
        <title>Whole genome of Aphis craccivora.</title>
        <authorList>
            <person name="Voronova N.V."/>
            <person name="Shulinski R.S."/>
            <person name="Bandarenka Y.V."/>
            <person name="Zhorov D.G."/>
            <person name="Warner D."/>
        </authorList>
    </citation>
    <scope>NUCLEOTIDE SEQUENCE [LARGE SCALE GENOMIC DNA]</scope>
    <source>
        <strain evidence="1">180601</strain>
        <tissue evidence="1">Whole Body</tissue>
    </source>
</reference>
<dbReference type="EMBL" id="VUJU01002292">
    <property type="protein sequence ID" value="KAF0761812.1"/>
    <property type="molecule type" value="Genomic_DNA"/>
</dbReference>
<gene>
    <name evidence="1" type="ORF">FWK35_00012389</name>
</gene>
<accession>A0A6G0YVT7</accession>
<evidence type="ECO:0000313" key="2">
    <source>
        <dbReference type="Proteomes" id="UP000478052"/>
    </source>
</evidence>
<protein>
    <submittedName>
        <fullName evidence="1">Uncharacterized protein</fullName>
    </submittedName>
</protein>
<dbReference type="Proteomes" id="UP000478052">
    <property type="component" value="Unassembled WGS sequence"/>
</dbReference>
<sequence length="101" mass="12161">MICVCFFFMSVYSITCRNNASIINFRFGFRWKSEYPWCIIEVKNKNFPRVFKKSIFLYGLNSKTNHCKYLKFIPNAYNSVIYTQLNFKIISQNIMTFLSYL</sequence>
<dbReference type="AlphaFoldDB" id="A0A6G0YVT7"/>
<comment type="caution">
    <text evidence="1">The sequence shown here is derived from an EMBL/GenBank/DDBJ whole genome shotgun (WGS) entry which is preliminary data.</text>
</comment>
<proteinExistence type="predicted"/>
<keyword evidence="2" id="KW-1185">Reference proteome</keyword>
<name>A0A6G0YVT7_APHCR</name>
<evidence type="ECO:0000313" key="1">
    <source>
        <dbReference type="EMBL" id="KAF0761812.1"/>
    </source>
</evidence>
<organism evidence="1 2">
    <name type="scientific">Aphis craccivora</name>
    <name type="common">Cowpea aphid</name>
    <dbReference type="NCBI Taxonomy" id="307492"/>
    <lineage>
        <taxon>Eukaryota</taxon>
        <taxon>Metazoa</taxon>
        <taxon>Ecdysozoa</taxon>
        <taxon>Arthropoda</taxon>
        <taxon>Hexapoda</taxon>
        <taxon>Insecta</taxon>
        <taxon>Pterygota</taxon>
        <taxon>Neoptera</taxon>
        <taxon>Paraneoptera</taxon>
        <taxon>Hemiptera</taxon>
        <taxon>Sternorrhyncha</taxon>
        <taxon>Aphidomorpha</taxon>
        <taxon>Aphidoidea</taxon>
        <taxon>Aphididae</taxon>
        <taxon>Aphidini</taxon>
        <taxon>Aphis</taxon>
        <taxon>Aphis</taxon>
    </lineage>
</organism>